<comment type="caution">
    <text evidence="2">The sequence shown here is derived from an EMBL/GenBank/DDBJ whole genome shotgun (WGS) entry which is preliminary data.</text>
</comment>
<feature type="transmembrane region" description="Helical" evidence="1">
    <location>
        <begin position="12"/>
        <end position="32"/>
    </location>
</feature>
<evidence type="ECO:0000313" key="2">
    <source>
        <dbReference type="EMBL" id="KAI9243893.1"/>
    </source>
</evidence>
<evidence type="ECO:0000313" key="3">
    <source>
        <dbReference type="Proteomes" id="UP001209540"/>
    </source>
</evidence>
<sequence length="135" mass="16381">MDMADKISEVVTYHFFSAFDCLAVFQEALVTGSFIKIAPCNYKVQWVFFILLLFFSNNWFFYVEQVTHDIVQEELWNQAREIIVNEKSESAVKINECSVRYRPSCHYWYRIISNRRNHFFHYKTPHRLRMFPLSF</sequence>
<keyword evidence="1" id="KW-0472">Membrane</keyword>
<protein>
    <submittedName>
        <fullName evidence="2">Uncharacterized protein</fullName>
    </submittedName>
</protein>
<gene>
    <name evidence="2" type="ORF">BDA99DRAFT_529623</name>
</gene>
<dbReference type="AlphaFoldDB" id="A0AAD5JKM6"/>
<evidence type="ECO:0000256" key="1">
    <source>
        <dbReference type="SAM" id="Phobius"/>
    </source>
</evidence>
<keyword evidence="3" id="KW-1185">Reference proteome</keyword>
<proteinExistence type="predicted"/>
<dbReference type="EMBL" id="JAIXMP010000065">
    <property type="protein sequence ID" value="KAI9243893.1"/>
    <property type="molecule type" value="Genomic_DNA"/>
</dbReference>
<reference evidence="2" key="1">
    <citation type="journal article" date="2022" name="IScience">
        <title>Evolution of zygomycete secretomes and the origins of terrestrial fungal ecologies.</title>
        <authorList>
            <person name="Chang Y."/>
            <person name="Wang Y."/>
            <person name="Mondo S."/>
            <person name="Ahrendt S."/>
            <person name="Andreopoulos W."/>
            <person name="Barry K."/>
            <person name="Beard J."/>
            <person name="Benny G.L."/>
            <person name="Blankenship S."/>
            <person name="Bonito G."/>
            <person name="Cuomo C."/>
            <person name="Desiro A."/>
            <person name="Gervers K.A."/>
            <person name="Hundley H."/>
            <person name="Kuo A."/>
            <person name="LaButti K."/>
            <person name="Lang B.F."/>
            <person name="Lipzen A."/>
            <person name="O'Donnell K."/>
            <person name="Pangilinan J."/>
            <person name="Reynolds N."/>
            <person name="Sandor L."/>
            <person name="Smith M.E."/>
            <person name="Tsang A."/>
            <person name="Grigoriev I.V."/>
            <person name="Stajich J.E."/>
            <person name="Spatafora J.W."/>
        </authorList>
    </citation>
    <scope>NUCLEOTIDE SEQUENCE</scope>
    <source>
        <strain evidence="2">RSA 2281</strain>
    </source>
</reference>
<organism evidence="2 3">
    <name type="scientific">Phascolomyces articulosus</name>
    <dbReference type="NCBI Taxonomy" id="60185"/>
    <lineage>
        <taxon>Eukaryota</taxon>
        <taxon>Fungi</taxon>
        <taxon>Fungi incertae sedis</taxon>
        <taxon>Mucoromycota</taxon>
        <taxon>Mucoromycotina</taxon>
        <taxon>Mucoromycetes</taxon>
        <taxon>Mucorales</taxon>
        <taxon>Lichtheimiaceae</taxon>
        <taxon>Phascolomyces</taxon>
    </lineage>
</organism>
<name>A0AAD5JKM6_9FUNG</name>
<reference evidence="2" key="2">
    <citation type="submission" date="2023-02" db="EMBL/GenBank/DDBJ databases">
        <authorList>
            <consortium name="DOE Joint Genome Institute"/>
            <person name="Mondo S.J."/>
            <person name="Chang Y."/>
            <person name="Wang Y."/>
            <person name="Ahrendt S."/>
            <person name="Andreopoulos W."/>
            <person name="Barry K."/>
            <person name="Beard J."/>
            <person name="Benny G.L."/>
            <person name="Blankenship S."/>
            <person name="Bonito G."/>
            <person name="Cuomo C."/>
            <person name="Desiro A."/>
            <person name="Gervers K.A."/>
            <person name="Hundley H."/>
            <person name="Kuo A."/>
            <person name="LaButti K."/>
            <person name="Lang B.F."/>
            <person name="Lipzen A."/>
            <person name="O'Donnell K."/>
            <person name="Pangilinan J."/>
            <person name="Reynolds N."/>
            <person name="Sandor L."/>
            <person name="Smith M.W."/>
            <person name="Tsang A."/>
            <person name="Grigoriev I.V."/>
            <person name="Stajich J.E."/>
            <person name="Spatafora J.W."/>
        </authorList>
    </citation>
    <scope>NUCLEOTIDE SEQUENCE</scope>
    <source>
        <strain evidence="2">RSA 2281</strain>
    </source>
</reference>
<keyword evidence="1" id="KW-1133">Transmembrane helix</keyword>
<feature type="transmembrane region" description="Helical" evidence="1">
    <location>
        <begin position="44"/>
        <end position="62"/>
    </location>
</feature>
<keyword evidence="1" id="KW-0812">Transmembrane</keyword>
<dbReference type="Proteomes" id="UP001209540">
    <property type="component" value="Unassembled WGS sequence"/>
</dbReference>
<accession>A0AAD5JKM6</accession>